<evidence type="ECO:0000256" key="6">
    <source>
        <dbReference type="ARBA" id="ARBA00023136"/>
    </source>
</evidence>
<evidence type="ECO:0000256" key="2">
    <source>
        <dbReference type="ARBA" id="ARBA00005779"/>
    </source>
</evidence>
<sequence length="134" mass="14442">MTLNEILGTLLWTAASAVLLFVLMTIDALFTKYRDLAEMKNGNTAVIVRFVMKLGAQGYILSRSIVTSDNLGEALIVSFVSFVILFVLEWLVEAVLRGLADLRLEEGVKNGIVGYGLIAGTLHLVGALIIGACL</sequence>
<dbReference type="AlphaFoldDB" id="A0A7X0SN67"/>
<feature type="transmembrane region" description="Helical" evidence="7">
    <location>
        <begin position="6"/>
        <end position="30"/>
    </location>
</feature>
<reference evidence="8 9" key="1">
    <citation type="submission" date="2020-08" db="EMBL/GenBank/DDBJ databases">
        <title>Cohnella phylogeny.</title>
        <authorList>
            <person name="Dunlap C."/>
        </authorList>
    </citation>
    <scope>NUCLEOTIDE SEQUENCE [LARGE SCALE GENOMIC DNA]</scope>
    <source>
        <strain evidence="8 9">CBP 2801</strain>
    </source>
</reference>
<evidence type="ECO:0000313" key="9">
    <source>
        <dbReference type="Proteomes" id="UP000564644"/>
    </source>
</evidence>
<dbReference type="GO" id="GO:0005886">
    <property type="term" value="C:plasma membrane"/>
    <property type="evidence" value="ECO:0007669"/>
    <property type="project" value="UniProtKB-SubCell"/>
</dbReference>
<comment type="caution">
    <text evidence="8">The sequence shown here is derived from an EMBL/GenBank/DDBJ whole genome shotgun (WGS) entry which is preliminary data.</text>
</comment>
<dbReference type="RefSeq" id="WP_185130669.1">
    <property type="nucleotide sequence ID" value="NZ_JACJVO010000024.1"/>
</dbReference>
<evidence type="ECO:0000256" key="3">
    <source>
        <dbReference type="ARBA" id="ARBA00022475"/>
    </source>
</evidence>
<keyword evidence="4 7" id="KW-0812">Transmembrane</keyword>
<feature type="transmembrane region" description="Helical" evidence="7">
    <location>
        <begin position="71"/>
        <end position="92"/>
    </location>
</feature>
<evidence type="ECO:0000256" key="1">
    <source>
        <dbReference type="ARBA" id="ARBA00004651"/>
    </source>
</evidence>
<proteinExistence type="inferred from homology"/>
<keyword evidence="6 7" id="KW-0472">Membrane</keyword>
<evidence type="ECO:0000256" key="5">
    <source>
        <dbReference type="ARBA" id="ARBA00022989"/>
    </source>
</evidence>
<evidence type="ECO:0000256" key="7">
    <source>
        <dbReference type="SAM" id="Phobius"/>
    </source>
</evidence>
<accession>A0A7X0SN67</accession>
<evidence type="ECO:0000313" key="8">
    <source>
        <dbReference type="EMBL" id="MBB6733006.1"/>
    </source>
</evidence>
<keyword evidence="3" id="KW-1003">Cell membrane</keyword>
<dbReference type="InterPro" id="IPR007140">
    <property type="entry name" value="DUF350"/>
</dbReference>
<keyword evidence="9" id="KW-1185">Reference proteome</keyword>
<keyword evidence="5 7" id="KW-1133">Transmembrane helix</keyword>
<dbReference type="Proteomes" id="UP000564644">
    <property type="component" value="Unassembled WGS sequence"/>
</dbReference>
<dbReference type="EMBL" id="JACJVO010000024">
    <property type="protein sequence ID" value="MBB6733006.1"/>
    <property type="molecule type" value="Genomic_DNA"/>
</dbReference>
<name>A0A7X0SN67_9BACL</name>
<gene>
    <name evidence="8" type="ORF">H7C18_18990</name>
</gene>
<feature type="transmembrane region" description="Helical" evidence="7">
    <location>
        <begin position="112"/>
        <end position="133"/>
    </location>
</feature>
<organism evidence="8 9">
    <name type="scientific">Cohnella zeiphila</name>
    <dbReference type="NCBI Taxonomy" id="2761120"/>
    <lineage>
        <taxon>Bacteria</taxon>
        <taxon>Bacillati</taxon>
        <taxon>Bacillota</taxon>
        <taxon>Bacilli</taxon>
        <taxon>Bacillales</taxon>
        <taxon>Paenibacillaceae</taxon>
        <taxon>Cohnella</taxon>
    </lineage>
</organism>
<evidence type="ECO:0000256" key="4">
    <source>
        <dbReference type="ARBA" id="ARBA00022692"/>
    </source>
</evidence>
<protein>
    <submittedName>
        <fullName evidence="8">DUF350 domain-containing protein</fullName>
    </submittedName>
</protein>
<comment type="similarity">
    <text evidence="2">Belongs to the UPF0719 family.</text>
</comment>
<comment type="subcellular location">
    <subcellularLocation>
        <location evidence="1">Cell membrane</location>
        <topology evidence="1">Multi-pass membrane protein</topology>
    </subcellularLocation>
</comment>
<dbReference type="Pfam" id="PF03994">
    <property type="entry name" value="DUF350"/>
    <property type="match status" value="1"/>
</dbReference>